<evidence type="ECO:0000256" key="4">
    <source>
        <dbReference type="ARBA" id="ARBA00023136"/>
    </source>
</evidence>
<keyword evidence="9" id="KW-1185">Reference proteome</keyword>
<evidence type="ECO:0000256" key="5">
    <source>
        <dbReference type="SAM" id="MobiDB-lite"/>
    </source>
</evidence>
<dbReference type="OrthoDB" id="199599at2759"/>
<feature type="transmembrane region" description="Helical" evidence="6">
    <location>
        <begin position="114"/>
        <end position="137"/>
    </location>
</feature>
<dbReference type="PANTHER" id="PTHR34187">
    <property type="entry name" value="FGR18P"/>
    <property type="match status" value="1"/>
</dbReference>
<organism evidence="8 9">
    <name type="scientific">Parascedosporium putredinis</name>
    <dbReference type="NCBI Taxonomy" id="1442378"/>
    <lineage>
        <taxon>Eukaryota</taxon>
        <taxon>Fungi</taxon>
        <taxon>Dikarya</taxon>
        <taxon>Ascomycota</taxon>
        <taxon>Pezizomycotina</taxon>
        <taxon>Sordariomycetes</taxon>
        <taxon>Hypocreomycetidae</taxon>
        <taxon>Microascales</taxon>
        <taxon>Microascaceae</taxon>
        <taxon>Parascedosporium</taxon>
    </lineage>
</organism>
<protein>
    <recommendedName>
        <fullName evidence="7">DUF202 domain-containing protein</fullName>
    </recommendedName>
</protein>
<dbReference type="EMBL" id="CALLCH030000018">
    <property type="protein sequence ID" value="CAI4218770.1"/>
    <property type="molecule type" value="Genomic_DNA"/>
</dbReference>
<reference evidence="8" key="1">
    <citation type="submission" date="2022-11" db="EMBL/GenBank/DDBJ databases">
        <authorList>
            <person name="Scott C."/>
            <person name="Bruce N."/>
        </authorList>
    </citation>
    <scope>NUCLEOTIDE SEQUENCE</scope>
</reference>
<evidence type="ECO:0000256" key="3">
    <source>
        <dbReference type="ARBA" id="ARBA00022989"/>
    </source>
</evidence>
<evidence type="ECO:0000259" key="7">
    <source>
        <dbReference type="Pfam" id="PF02656"/>
    </source>
</evidence>
<evidence type="ECO:0000313" key="9">
    <source>
        <dbReference type="Proteomes" id="UP000838763"/>
    </source>
</evidence>
<keyword evidence="4 6" id="KW-0472">Membrane</keyword>
<evidence type="ECO:0000256" key="2">
    <source>
        <dbReference type="ARBA" id="ARBA00022692"/>
    </source>
</evidence>
<dbReference type="Proteomes" id="UP000838763">
    <property type="component" value="Unassembled WGS sequence"/>
</dbReference>
<evidence type="ECO:0000256" key="1">
    <source>
        <dbReference type="ARBA" id="ARBA00004127"/>
    </source>
</evidence>
<dbReference type="InterPro" id="IPR003807">
    <property type="entry name" value="DUF202"/>
</dbReference>
<feature type="transmembrane region" description="Helical" evidence="6">
    <location>
        <begin position="191"/>
        <end position="215"/>
    </location>
</feature>
<evidence type="ECO:0000313" key="8">
    <source>
        <dbReference type="EMBL" id="CAI4218770.1"/>
    </source>
</evidence>
<gene>
    <name evidence="8" type="ORF">PPNO1_LOCUS8344</name>
</gene>
<keyword evidence="2 6" id="KW-0812">Transmembrane</keyword>
<dbReference type="Pfam" id="PF02656">
    <property type="entry name" value="DUF202"/>
    <property type="match status" value="1"/>
</dbReference>
<dbReference type="PANTHER" id="PTHR34187:SF1">
    <property type="entry name" value="DUF202 DOMAIN-CONTAINING PROTEIN"/>
    <property type="match status" value="1"/>
</dbReference>
<sequence length="220" mass="23288">MQPPASAYQRRGRTAEGTTRSNPPLAAGPRLPPAADVELTDLQPSDGRSSGSATSSDSSGEEDTDPCGASNASLPSTVQSVGDKSPLARFWSNHVSMVVQPEASRDHLAIERTFLGYFRTSLVFAIMGTTISQLFFLAHQDEGFGYTEIGRPIASVCFCFSILTVLLGVCRTWRHQHYVAKGKALAGGFEVAILGFGTIIIGIVFLGLILGVGIAKAEVA</sequence>
<dbReference type="GO" id="GO:0012505">
    <property type="term" value="C:endomembrane system"/>
    <property type="evidence" value="ECO:0007669"/>
    <property type="project" value="UniProtKB-SubCell"/>
</dbReference>
<accession>A0A9P1MDD4</accession>
<dbReference type="InterPro" id="IPR052053">
    <property type="entry name" value="IM_YidH-like"/>
</dbReference>
<feature type="compositionally biased region" description="Low complexity" evidence="5">
    <location>
        <begin position="23"/>
        <end position="35"/>
    </location>
</feature>
<dbReference type="AlphaFoldDB" id="A0A9P1MDD4"/>
<proteinExistence type="predicted"/>
<keyword evidence="3 6" id="KW-1133">Transmembrane helix</keyword>
<comment type="subcellular location">
    <subcellularLocation>
        <location evidence="1">Endomembrane system</location>
        <topology evidence="1">Multi-pass membrane protein</topology>
    </subcellularLocation>
</comment>
<feature type="compositionally biased region" description="Low complexity" evidence="5">
    <location>
        <begin position="45"/>
        <end position="58"/>
    </location>
</feature>
<feature type="transmembrane region" description="Helical" evidence="6">
    <location>
        <begin position="149"/>
        <end position="170"/>
    </location>
</feature>
<feature type="region of interest" description="Disordered" evidence="5">
    <location>
        <begin position="1"/>
        <end position="80"/>
    </location>
</feature>
<comment type="caution">
    <text evidence="8">The sequence shown here is derived from an EMBL/GenBank/DDBJ whole genome shotgun (WGS) entry which is preliminary data.</text>
</comment>
<name>A0A9P1MDD4_9PEZI</name>
<feature type="domain" description="DUF202" evidence="7">
    <location>
        <begin position="105"/>
        <end position="177"/>
    </location>
</feature>
<feature type="compositionally biased region" description="Polar residues" evidence="5">
    <location>
        <begin position="70"/>
        <end position="80"/>
    </location>
</feature>
<evidence type="ECO:0000256" key="6">
    <source>
        <dbReference type="SAM" id="Phobius"/>
    </source>
</evidence>